<comment type="caution">
    <text evidence="1">The sequence shown here is derived from an EMBL/GenBank/DDBJ whole genome shotgun (WGS) entry which is preliminary data.</text>
</comment>
<dbReference type="Proteomes" id="UP000004263">
    <property type="component" value="Unassembled WGS sequence"/>
</dbReference>
<evidence type="ECO:0000313" key="2">
    <source>
        <dbReference type="Proteomes" id="UP000004263"/>
    </source>
</evidence>
<evidence type="ECO:0000313" key="1">
    <source>
        <dbReference type="EMBL" id="EAT12135.1"/>
    </source>
</evidence>
<sequence>MNVKELIASWEKVRSDKQSETEFTLGLSKKDAARVEALVGLYPGMDRNQILSQLITTALDEVERQMPYKPGKKVVSFDELGDPLYEDIGLTPKYLKLLHQYSKQSDKSQHKQQTQ</sequence>
<accession>Q1N1Z6</accession>
<reference evidence="1 2" key="1">
    <citation type="submission" date="2006-03" db="EMBL/GenBank/DDBJ databases">
        <authorList>
            <person name="Pinhassi J."/>
            <person name="Pedros-Alio C."/>
            <person name="Ferriera S."/>
            <person name="Johnson J."/>
            <person name="Kravitz S."/>
            <person name="Halpern A."/>
            <person name="Remington K."/>
            <person name="Beeson K."/>
            <person name="Tran B."/>
            <person name="Rogers Y.-H."/>
            <person name="Friedman R."/>
            <person name="Venter J.C."/>
        </authorList>
    </citation>
    <scope>NUCLEOTIDE SEQUENCE [LARGE SCALE GENOMIC DNA]</scope>
    <source>
        <strain evidence="1 2">RED65</strain>
    </source>
</reference>
<gene>
    <name evidence="1" type="ORF">RED65_03895</name>
</gene>
<keyword evidence="2" id="KW-1185">Reference proteome</keyword>
<proteinExistence type="predicted"/>
<protein>
    <recommendedName>
        <fullName evidence="3">Type 1 pili tip component</fullName>
    </recommendedName>
</protein>
<organism evidence="1 2">
    <name type="scientific">Bermanella marisrubri</name>
    <dbReference type="NCBI Taxonomy" id="207949"/>
    <lineage>
        <taxon>Bacteria</taxon>
        <taxon>Pseudomonadati</taxon>
        <taxon>Pseudomonadota</taxon>
        <taxon>Gammaproteobacteria</taxon>
        <taxon>Oceanospirillales</taxon>
        <taxon>Oceanospirillaceae</taxon>
        <taxon>Bermanella</taxon>
    </lineage>
</organism>
<evidence type="ECO:0008006" key="3">
    <source>
        <dbReference type="Google" id="ProtNLM"/>
    </source>
</evidence>
<dbReference type="RefSeq" id="WP_007016231.1">
    <property type="nucleotide sequence ID" value="NZ_AAQH01000009.1"/>
</dbReference>
<dbReference type="STRING" id="207949.RED65_03895"/>
<dbReference type="OrthoDB" id="6386565at2"/>
<dbReference type="EMBL" id="AAQH01000009">
    <property type="protein sequence ID" value="EAT12135.1"/>
    <property type="molecule type" value="Genomic_DNA"/>
</dbReference>
<name>Q1N1Z6_9GAMM</name>
<dbReference type="HOGENOM" id="CLU_150035_0_0_6"/>
<dbReference type="AlphaFoldDB" id="Q1N1Z6"/>